<dbReference type="PANTHER" id="PTHR36728">
    <property type="entry name" value="NAD(P)H-QUINONE OXIDOREDUCTASE SUBUNIT O, CHLOROPLASTIC"/>
    <property type="match status" value="1"/>
</dbReference>
<feature type="compositionally biased region" description="Basic and acidic residues" evidence="1">
    <location>
        <begin position="38"/>
        <end position="51"/>
    </location>
</feature>
<name>A0A6M2F1D9_9ROSI</name>
<reference evidence="3" key="1">
    <citation type="submission" date="2020-03" db="EMBL/GenBank/DDBJ databases">
        <authorList>
            <person name="Zhang R."/>
        </authorList>
    </citation>
    <scope>NUCLEOTIDE SEQUENCE</scope>
</reference>
<dbReference type="AlphaFoldDB" id="A0A6M2F1D9"/>
<keyword evidence="2" id="KW-0812">Transmembrane</keyword>
<sequence>MATFSATLLKSSFPCFSLLPQTLRRNHLHIPSIRAVKSTEPEKEKATKTEEPSTNAQPSTSTAAPKSKKPIYSMKKGQIVRVDKEKYLNSVNVSLGFIFFFFSCLGSFCFLKVFKLLCSWRLDTEITTTLKRFSSPFVAFFGLNRVIFSGFSEMCRGQSFVSIYHDFSVIFLYHFGHLNCG</sequence>
<evidence type="ECO:0000313" key="3">
    <source>
        <dbReference type="EMBL" id="NUU91362.1"/>
    </source>
</evidence>
<proteinExistence type="predicted"/>
<organism evidence="3">
    <name type="scientific">Populus davidiana</name>
    <dbReference type="NCBI Taxonomy" id="266767"/>
    <lineage>
        <taxon>Eukaryota</taxon>
        <taxon>Viridiplantae</taxon>
        <taxon>Streptophyta</taxon>
        <taxon>Embryophyta</taxon>
        <taxon>Tracheophyta</taxon>
        <taxon>Spermatophyta</taxon>
        <taxon>Magnoliopsida</taxon>
        <taxon>eudicotyledons</taxon>
        <taxon>Gunneridae</taxon>
        <taxon>Pentapetalae</taxon>
        <taxon>rosids</taxon>
        <taxon>fabids</taxon>
        <taxon>Malpighiales</taxon>
        <taxon>Salicaceae</taxon>
        <taxon>Saliceae</taxon>
        <taxon>Populus</taxon>
    </lineage>
</organism>
<evidence type="ECO:0000256" key="2">
    <source>
        <dbReference type="SAM" id="Phobius"/>
    </source>
</evidence>
<keyword evidence="2" id="KW-0472">Membrane</keyword>
<feature type="transmembrane region" description="Helical" evidence="2">
    <location>
        <begin position="93"/>
        <end position="114"/>
    </location>
</feature>
<feature type="compositionally biased region" description="Polar residues" evidence="1">
    <location>
        <begin position="55"/>
        <end position="64"/>
    </location>
</feature>
<accession>A0A6M2F1D9</accession>
<dbReference type="PANTHER" id="PTHR36728:SF2">
    <property type="entry name" value="NAD(P)H-QUINONE OXIDOREDUCTASE SUBUNIT O, CHLOROPLASTIC"/>
    <property type="match status" value="1"/>
</dbReference>
<keyword evidence="2" id="KW-1133">Transmembrane helix</keyword>
<evidence type="ECO:0000256" key="1">
    <source>
        <dbReference type="SAM" id="MobiDB-lite"/>
    </source>
</evidence>
<dbReference type="EMBL" id="GILB01011029">
    <property type="protein sequence ID" value="NUU91362.1"/>
    <property type="molecule type" value="Transcribed_RNA"/>
</dbReference>
<protein>
    <submittedName>
        <fullName evidence="3">Uncharacterized protein</fullName>
    </submittedName>
</protein>
<feature type="region of interest" description="Disordered" evidence="1">
    <location>
        <begin position="38"/>
        <end position="68"/>
    </location>
</feature>